<protein>
    <submittedName>
        <fullName evidence="1">Uncharacterized protein</fullName>
    </submittedName>
</protein>
<dbReference type="OrthoDB" id="4556447at2"/>
<proteinExistence type="predicted"/>
<name>A0A511MLR7_9NOCA</name>
<evidence type="ECO:0000313" key="1">
    <source>
        <dbReference type="EMBL" id="GEM41572.1"/>
    </source>
</evidence>
<sequence>MVEPKAEVAVGPLPPNVRGVRMNQPLSAGGRLGIAAAALVDKPANGTKMSTPSARSGQRNTAYSRETAVAFVIDAVESKGAATRHDFDIDRIVTTAHDVVDDWDFHTLQPSTFWRIASSFIRQ</sequence>
<dbReference type="RefSeq" id="WP_147138588.1">
    <property type="nucleotide sequence ID" value="NZ_BJXA01000053.1"/>
</dbReference>
<reference evidence="1 2" key="1">
    <citation type="submission" date="2019-07" db="EMBL/GenBank/DDBJ databases">
        <title>Whole genome shotgun sequence of Nocardia ninae NBRC 108245.</title>
        <authorList>
            <person name="Hosoyama A."/>
            <person name="Uohara A."/>
            <person name="Ohji S."/>
            <person name="Ichikawa N."/>
        </authorList>
    </citation>
    <scope>NUCLEOTIDE SEQUENCE [LARGE SCALE GENOMIC DNA]</scope>
    <source>
        <strain evidence="1 2">NBRC 108245</strain>
    </source>
</reference>
<evidence type="ECO:0000313" key="2">
    <source>
        <dbReference type="Proteomes" id="UP000321424"/>
    </source>
</evidence>
<dbReference type="AlphaFoldDB" id="A0A511MLR7"/>
<dbReference type="EMBL" id="BJXA01000053">
    <property type="protein sequence ID" value="GEM41572.1"/>
    <property type="molecule type" value="Genomic_DNA"/>
</dbReference>
<dbReference type="Proteomes" id="UP000321424">
    <property type="component" value="Unassembled WGS sequence"/>
</dbReference>
<gene>
    <name evidence="1" type="ORF">NN4_60910</name>
</gene>
<keyword evidence="2" id="KW-1185">Reference proteome</keyword>
<accession>A0A511MLR7</accession>
<organism evidence="1 2">
    <name type="scientific">Nocardia ninae NBRC 108245</name>
    <dbReference type="NCBI Taxonomy" id="1210091"/>
    <lineage>
        <taxon>Bacteria</taxon>
        <taxon>Bacillati</taxon>
        <taxon>Actinomycetota</taxon>
        <taxon>Actinomycetes</taxon>
        <taxon>Mycobacteriales</taxon>
        <taxon>Nocardiaceae</taxon>
        <taxon>Nocardia</taxon>
    </lineage>
</organism>
<comment type="caution">
    <text evidence="1">The sequence shown here is derived from an EMBL/GenBank/DDBJ whole genome shotgun (WGS) entry which is preliminary data.</text>
</comment>